<dbReference type="Gramene" id="AUR62033824-RA">
    <property type="protein sequence ID" value="AUR62033824-RA:cds"/>
    <property type="gene ID" value="AUR62033824"/>
</dbReference>
<keyword evidence="12" id="KW-1185">Reference proteome</keyword>
<feature type="transmembrane region" description="Helical" evidence="10">
    <location>
        <begin position="394"/>
        <end position="415"/>
    </location>
</feature>
<dbReference type="EnsemblPlants" id="AUR62033824-RA">
    <property type="protein sequence ID" value="AUR62033824-RA:cds"/>
    <property type="gene ID" value="AUR62033824"/>
</dbReference>
<dbReference type="GO" id="GO:0008506">
    <property type="term" value="F:sucrose:proton symporter activity"/>
    <property type="evidence" value="ECO:0007669"/>
    <property type="project" value="TreeGrafter"/>
</dbReference>
<keyword evidence="6 10" id="KW-0812">Transmembrane</keyword>
<evidence type="ECO:0000256" key="2">
    <source>
        <dbReference type="ARBA" id="ARBA00004914"/>
    </source>
</evidence>
<sequence length="494" mass="53664">MGDKVDAKNRKRPMAIVAFVIGFWLLDVANNTTQGPCRALLADLTGKDHRRNRVANAYYSLFMAIGNVLGFATGSYTSWFTIFPFTLTYACSESCANLKSAFLIDIIFIVITTYISITAAHEVPLIVRSEGTNVAEGSQPSSHEQEAFFWELFGTFRYLPGSVWLILSVTALTWVGWFPFLLFDTDWMGREVYGGDPDEGKLYHQGVSTGALGLMLQSVILGITSVLMEKLCRKLGSGILWGVSNIVMSLCFVAMLVIAFVVSKVDSTGSAGPPNGAVIAAVTVFTILGMPLAVTYSVPYALISSRIESLGLGQGLSMGVLNLAIVIPQDDRWWSGCRNLCHCGPHFFLELLIVSRYHRRLNLLIVPETVDSSFEPYPVLLLPLPFRLKQRREVVGYGLLGVGHGPVNCLCYYSTKGGHPISLQSSATSTRPPLFSHPLVIVSLGSGPWDQLFGGGNSPSIAVAGVAAFASGLMAILILPPSRTEKTRVRAMHV</sequence>
<feature type="transmembrane region" description="Helical" evidence="10">
    <location>
        <begin position="163"/>
        <end position="182"/>
    </location>
</feature>
<keyword evidence="9 10" id="KW-0472">Membrane</keyword>
<evidence type="ECO:0000256" key="1">
    <source>
        <dbReference type="ARBA" id="ARBA00004141"/>
    </source>
</evidence>
<organism evidence="11 12">
    <name type="scientific">Chenopodium quinoa</name>
    <name type="common">Quinoa</name>
    <dbReference type="NCBI Taxonomy" id="63459"/>
    <lineage>
        <taxon>Eukaryota</taxon>
        <taxon>Viridiplantae</taxon>
        <taxon>Streptophyta</taxon>
        <taxon>Embryophyta</taxon>
        <taxon>Tracheophyta</taxon>
        <taxon>Spermatophyta</taxon>
        <taxon>Magnoliopsida</taxon>
        <taxon>eudicotyledons</taxon>
        <taxon>Gunneridae</taxon>
        <taxon>Pentapetalae</taxon>
        <taxon>Caryophyllales</taxon>
        <taxon>Chenopodiaceae</taxon>
        <taxon>Chenopodioideae</taxon>
        <taxon>Atripliceae</taxon>
        <taxon>Chenopodium</taxon>
    </lineage>
</organism>
<comment type="pathway">
    <text evidence="2">Glycan biosynthesis; sucrose metabolism.</text>
</comment>
<keyword evidence="5" id="KW-0762">Sugar transport</keyword>
<evidence type="ECO:0000256" key="9">
    <source>
        <dbReference type="ARBA" id="ARBA00023136"/>
    </source>
</evidence>
<evidence type="ECO:0000313" key="12">
    <source>
        <dbReference type="Proteomes" id="UP000596660"/>
    </source>
</evidence>
<keyword evidence="8 10" id="KW-1133">Transmembrane helix</keyword>
<proteinExistence type="inferred from homology"/>
<feature type="transmembrane region" description="Helical" evidence="10">
    <location>
        <begin position="239"/>
        <end position="262"/>
    </location>
</feature>
<feature type="transmembrane region" description="Helical" evidence="10">
    <location>
        <begin position="57"/>
        <end position="80"/>
    </location>
</feature>
<evidence type="ECO:0000256" key="4">
    <source>
        <dbReference type="ARBA" id="ARBA00022448"/>
    </source>
</evidence>
<name>A0A803MRC3_CHEQI</name>
<feature type="transmembrane region" description="Helical" evidence="10">
    <location>
        <begin position="277"/>
        <end position="303"/>
    </location>
</feature>
<dbReference type="InterPro" id="IPR036259">
    <property type="entry name" value="MFS_trans_sf"/>
</dbReference>
<dbReference type="AlphaFoldDB" id="A0A803MRC3"/>
<evidence type="ECO:0000256" key="3">
    <source>
        <dbReference type="ARBA" id="ARBA00007134"/>
    </source>
</evidence>
<dbReference type="OMA" id="WIGIMYT"/>
<comment type="similarity">
    <text evidence="3">Belongs to the glycoside-pentoside-hexuronide (GPH) cation symporter transporter (TC 2.A.2.4) family.</text>
</comment>
<keyword evidence="4" id="KW-0813">Transport</keyword>
<accession>A0A803MRC3</accession>
<dbReference type="Proteomes" id="UP000596660">
    <property type="component" value="Unplaced"/>
</dbReference>
<evidence type="ECO:0000256" key="10">
    <source>
        <dbReference type="SAM" id="Phobius"/>
    </source>
</evidence>
<evidence type="ECO:0000256" key="5">
    <source>
        <dbReference type="ARBA" id="ARBA00022597"/>
    </source>
</evidence>
<dbReference type="PANTHER" id="PTHR19432:SF90">
    <property type="entry name" value="SUCROSE TRANSPORT PROTEIN SUC4"/>
    <property type="match status" value="1"/>
</dbReference>
<evidence type="ECO:0000313" key="11">
    <source>
        <dbReference type="EnsemblPlants" id="AUR62033824-RA:cds"/>
    </source>
</evidence>
<keyword evidence="7" id="KW-0769">Symport</keyword>
<evidence type="ECO:0000256" key="7">
    <source>
        <dbReference type="ARBA" id="ARBA00022847"/>
    </source>
</evidence>
<dbReference type="PANTHER" id="PTHR19432">
    <property type="entry name" value="SUGAR TRANSPORTER"/>
    <property type="match status" value="1"/>
</dbReference>
<reference evidence="11" key="1">
    <citation type="journal article" date="2017" name="Nature">
        <title>The genome of Chenopodium quinoa.</title>
        <authorList>
            <person name="Jarvis D.E."/>
            <person name="Ho Y.S."/>
            <person name="Lightfoot D.J."/>
            <person name="Schmoeckel S.M."/>
            <person name="Li B."/>
            <person name="Borm T.J.A."/>
            <person name="Ohyanagi H."/>
            <person name="Mineta K."/>
            <person name="Michell C.T."/>
            <person name="Saber N."/>
            <person name="Kharbatia N.M."/>
            <person name="Rupper R.R."/>
            <person name="Sharp A.R."/>
            <person name="Dally N."/>
            <person name="Boughton B.A."/>
            <person name="Woo Y.H."/>
            <person name="Gao G."/>
            <person name="Schijlen E.G.W.M."/>
            <person name="Guo X."/>
            <person name="Momin A.A."/>
            <person name="Negrao S."/>
            <person name="Al-Babili S."/>
            <person name="Gehring C."/>
            <person name="Roessner U."/>
            <person name="Jung C."/>
            <person name="Murphy K."/>
            <person name="Arold S.T."/>
            <person name="Gojobori T."/>
            <person name="van der Linden C.G."/>
            <person name="van Loo E.N."/>
            <person name="Jellen E.N."/>
            <person name="Maughan P.J."/>
            <person name="Tester M."/>
        </authorList>
    </citation>
    <scope>NUCLEOTIDE SEQUENCE [LARGE SCALE GENOMIC DNA]</scope>
    <source>
        <strain evidence="11">cv. PI 614886</strain>
    </source>
</reference>
<feature type="transmembrane region" description="Helical" evidence="10">
    <location>
        <begin position="202"/>
        <end position="227"/>
    </location>
</feature>
<comment type="subcellular location">
    <subcellularLocation>
        <location evidence="1">Membrane</location>
        <topology evidence="1">Multi-pass membrane protein</topology>
    </subcellularLocation>
</comment>
<dbReference type="GO" id="GO:0005773">
    <property type="term" value="C:vacuole"/>
    <property type="evidence" value="ECO:0007669"/>
    <property type="project" value="TreeGrafter"/>
</dbReference>
<feature type="transmembrane region" description="Helical" evidence="10">
    <location>
        <begin position="100"/>
        <end position="120"/>
    </location>
</feature>
<dbReference type="GO" id="GO:0005886">
    <property type="term" value="C:plasma membrane"/>
    <property type="evidence" value="ECO:0007669"/>
    <property type="project" value="TreeGrafter"/>
</dbReference>
<evidence type="ECO:0000256" key="8">
    <source>
        <dbReference type="ARBA" id="ARBA00022989"/>
    </source>
</evidence>
<protein>
    <submittedName>
        <fullName evidence="11">Uncharacterized protein</fullName>
    </submittedName>
</protein>
<feature type="transmembrane region" description="Helical" evidence="10">
    <location>
        <begin position="461"/>
        <end position="480"/>
    </location>
</feature>
<evidence type="ECO:0000256" key="6">
    <source>
        <dbReference type="ARBA" id="ARBA00022692"/>
    </source>
</evidence>
<dbReference type="SUPFAM" id="SSF103473">
    <property type="entry name" value="MFS general substrate transporter"/>
    <property type="match status" value="1"/>
</dbReference>
<reference evidence="11" key="2">
    <citation type="submission" date="2021-03" db="UniProtKB">
        <authorList>
            <consortium name="EnsemblPlants"/>
        </authorList>
    </citation>
    <scope>IDENTIFICATION</scope>
</reference>